<name>A0A1T4Y352_9BACL</name>
<organism evidence="3 4">
    <name type="scientific">Sporosarcina newyorkensis</name>
    <dbReference type="NCBI Taxonomy" id="759851"/>
    <lineage>
        <taxon>Bacteria</taxon>
        <taxon>Bacillati</taxon>
        <taxon>Bacillota</taxon>
        <taxon>Bacilli</taxon>
        <taxon>Bacillales</taxon>
        <taxon>Caryophanaceae</taxon>
        <taxon>Sporosarcina</taxon>
    </lineage>
</organism>
<keyword evidence="3" id="KW-0675">Receptor</keyword>
<keyword evidence="4" id="KW-1185">Reference proteome</keyword>
<evidence type="ECO:0000313" key="3">
    <source>
        <dbReference type="EMBL" id="SKA95751.1"/>
    </source>
</evidence>
<feature type="signal peptide" evidence="2">
    <location>
        <begin position="1"/>
        <end position="21"/>
    </location>
</feature>
<proteinExistence type="inferred from homology"/>
<dbReference type="CDD" id="cd07012">
    <property type="entry name" value="PBP2_Bug_TTT"/>
    <property type="match status" value="1"/>
</dbReference>
<evidence type="ECO:0000256" key="1">
    <source>
        <dbReference type="ARBA" id="ARBA00006987"/>
    </source>
</evidence>
<accession>A0A1T4Y352</accession>
<dbReference type="Pfam" id="PF03401">
    <property type="entry name" value="TctC"/>
    <property type="match status" value="1"/>
</dbReference>
<dbReference type="PIRSF" id="PIRSF017082">
    <property type="entry name" value="YflP"/>
    <property type="match status" value="1"/>
</dbReference>
<sequence>MKKSMKCIGLFIVSVLMLAIAGCGNDKSENASDSAGSGDKTDFPSKAITMISPTSAGGGTDATARALAADVEKHLGQSIGVVNKPGGSGSVGMTEGANAKPDGYTVTMVIAELTMLEHMGVSTLNQDQMKAVAMINLDPAALTVPADAPYDTLEEFIDYAKEHPGELQVGNAGTGSIWHVAAESLAKNADIELNHVPFEGAAPAVTALVGGHVDAVTVSPAEVKTQLDAGNLKTLAIMSDKRSDIIPDVPTFTEAGLESETIATWRGITVPNDTPDEIVTILQDAFLKAADEEGFKKFMSSNGLGIELKKADEFNAFMDENYDYYKEMFAELGLGNK</sequence>
<dbReference type="Gene3D" id="3.40.190.150">
    <property type="entry name" value="Bordetella uptake gene, domain 1"/>
    <property type="match status" value="1"/>
</dbReference>
<keyword evidence="2" id="KW-0732">Signal</keyword>
<gene>
    <name evidence="3" type="ORF">SAMN04244570_1703</name>
</gene>
<comment type="similarity">
    <text evidence="1">Belongs to the UPF0065 (bug) family.</text>
</comment>
<evidence type="ECO:0000313" key="4">
    <source>
        <dbReference type="Proteomes" id="UP000190042"/>
    </source>
</evidence>
<dbReference type="Proteomes" id="UP000190042">
    <property type="component" value="Unassembled WGS sequence"/>
</dbReference>
<dbReference type="EMBL" id="FUYJ01000002">
    <property type="protein sequence ID" value="SKA95751.1"/>
    <property type="molecule type" value="Genomic_DNA"/>
</dbReference>
<protein>
    <submittedName>
        <fullName evidence="3">Tripartite-type tricarboxylate transporter, receptor component TctC</fullName>
    </submittedName>
</protein>
<dbReference type="SUPFAM" id="SSF53850">
    <property type="entry name" value="Periplasmic binding protein-like II"/>
    <property type="match status" value="1"/>
</dbReference>
<dbReference type="PANTHER" id="PTHR42928:SF5">
    <property type="entry name" value="BLR1237 PROTEIN"/>
    <property type="match status" value="1"/>
</dbReference>
<dbReference type="InterPro" id="IPR005064">
    <property type="entry name" value="BUG"/>
</dbReference>
<evidence type="ECO:0000256" key="2">
    <source>
        <dbReference type="SAM" id="SignalP"/>
    </source>
</evidence>
<dbReference type="Gene3D" id="3.40.190.10">
    <property type="entry name" value="Periplasmic binding protein-like II"/>
    <property type="match status" value="1"/>
</dbReference>
<dbReference type="RefSeq" id="WP_078817281.1">
    <property type="nucleotide sequence ID" value="NZ_FUYJ01000002.1"/>
</dbReference>
<dbReference type="AlphaFoldDB" id="A0A1T4Y352"/>
<feature type="chain" id="PRO_5039033301" evidence="2">
    <location>
        <begin position="22"/>
        <end position="337"/>
    </location>
</feature>
<reference evidence="4" key="1">
    <citation type="submission" date="2017-02" db="EMBL/GenBank/DDBJ databases">
        <authorList>
            <person name="Varghese N."/>
            <person name="Submissions S."/>
        </authorList>
    </citation>
    <scope>NUCLEOTIDE SEQUENCE [LARGE SCALE GENOMIC DNA]</scope>
    <source>
        <strain evidence="4">DSM 23966</strain>
    </source>
</reference>
<dbReference type="PROSITE" id="PS51257">
    <property type="entry name" value="PROKAR_LIPOPROTEIN"/>
    <property type="match status" value="1"/>
</dbReference>
<dbReference type="PANTHER" id="PTHR42928">
    <property type="entry name" value="TRICARBOXYLATE-BINDING PROTEIN"/>
    <property type="match status" value="1"/>
</dbReference>
<dbReference type="InterPro" id="IPR042100">
    <property type="entry name" value="Bug_dom1"/>
</dbReference>